<dbReference type="GeneID" id="8243474"/>
<feature type="region of interest" description="Disordered" evidence="1">
    <location>
        <begin position="37"/>
        <end position="74"/>
    </location>
</feature>
<dbReference type="InterPro" id="IPR040023">
    <property type="entry name" value="WBP4"/>
</dbReference>
<gene>
    <name evidence="3" type="ORF">MICPUN_100589</name>
</gene>
<feature type="compositionally biased region" description="Low complexity" evidence="1">
    <location>
        <begin position="212"/>
        <end position="223"/>
    </location>
</feature>
<dbReference type="PANTHER" id="PTHR13173:SF10">
    <property type="entry name" value="WW DOMAIN-BINDING PROTEIN 4"/>
    <property type="match status" value="1"/>
</dbReference>
<proteinExistence type="predicted"/>
<dbReference type="Proteomes" id="UP000002009">
    <property type="component" value="Chromosome 5"/>
</dbReference>
<keyword evidence="4" id="KW-1185">Reference proteome</keyword>
<feature type="compositionally biased region" description="Polar residues" evidence="1">
    <location>
        <begin position="257"/>
        <end position="273"/>
    </location>
</feature>
<dbReference type="EMBL" id="CP001326">
    <property type="protein sequence ID" value="ACO63819.1"/>
    <property type="molecule type" value="Genomic_DNA"/>
</dbReference>
<evidence type="ECO:0000256" key="1">
    <source>
        <dbReference type="SAM" id="MobiDB-lite"/>
    </source>
</evidence>
<dbReference type="OMA" id="WKFDDRS"/>
<dbReference type="InParanoid" id="C1E6J9"/>
<evidence type="ECO:0000313" key="3">
    <source>
        <dbReference type="EMBL" id="ACO63819.1"/>
    </source>
</evidence>
<feature type="region of interest" description="Disordered" evidence="1">
    <location>
        <begin position="320"/>
        <end position="344"/>
    </location>
</feature>
<accession>C1E6J9</accession>
<organism evidence="3 4">
    <name type="scientific">Micromonas commoda (strain RCC299 / NOUM17 / CCMP2709)</name>
    <name type="common">Picoplanktonic green alga</name>
    <dbReference type="NCBI Taxonomy" id="296587"/>
    <lineage>
        <taxon>Eukaryota</taxon>
        <taxon>Viridiplantae</taxon>
        <taxon>Chlorophyta</taxon>
        <taxon>Mamiellophyceae</taxon>
        <taxon>Mamiellales</taxon>
        <taxon>Mamiellaceae</taxon>
        <taxon>Micromonas</taxon>
    </lineage>
</organism>
<sequence>MNHKDVRNKYSISKQGQPDWCHFCKCWVQTHANAKRMHEQSNQHKKAVETKMREIRKTKQKEEREEEATKRALASIEAKAAQAYQADLAGGARPEDTHGPKPLSAEARLRLEQESVKHELEEAIAKELKARAEAEYRTQQEIGEWKFDDRSSYYWHAKSSCYFDPKTKMFFNTKSNAWSKDGPENAPPVPGDATPSGPEQVPEEQYPLGPFSSKAAKSTPAAPVVASQKAAIPAAQVSKVAGWTHAPSGIQPAGRVASSTKPTGKPTGMTSMFNLGYGTNHPAYEAAKARSQASAQRAMESAGGRTFQAADIKQLGVVGKDGGAAKRKRVEGESAAKQPKVSKEEAEALARRAAARARVEARTMKSFGLE</sequence>
<dbReference type="STRING" id="296587.C1E6J9"/>
<feature type="region of interest" description="Disordered" evidence="1">
    <location>
        <begin position="179"/>
        <end position="223"/>
    </location>
</feature>
<dbReference type="Pfam" id="PF17780">
    <property type="entry name" value="OCRE"/>
    <property type="match status" value="1"/>
</dbReference>
<feature type="domain" description="OCRE" evidence="2">
    <location>
        <begin position="144"/>
        <end position="179"/>
    </location>
</feature>
<reference evidence="3 4" key="1">
    <citation type="journal article" date="2009" name="Science">
        <title>Green evolution and dynamic adaptations revealed by genomes of the marine picoeukaryotes Micromonas.</title>
        <authorList>
            <person name="Worden A.Z."/>
            <person name="Lee J.H."/>
            <person name="Mock T."/>
            <person name="Rouze P."/>
            <person name="Simmons M.P."/>
            <person name="Aerts A.L."/>
            <person name="Allen A.E."/>
            <person name="Cuvelier M.L."/>
            <person name="Derelle E."/>
            <person name="Everett M.V."/>
            <person name="Foulon E."/>
            <person name="Grimwood J."/>
            <person name="Gundlach H."/>
            <person name="Henrissat B."/>
            <person name="Napoli C."/>
            <person name="McDonald S.M."/>
            <person name="Parker M.S."/>
            <person name="Rombauts S."/>
            <person name="Salamov A."/>
            <person name="Von Dassow P."/>
            <person name="Badger J.H."/>
            <person name="Coutinho P.M."/>
            <person name="Demir E."/>
            <person name="Dubchak I."/>
            <person name="Gentemann C."/>
            <person name="Eikrem W."/>
            <person name="Gready J.E."/>
            <person name="John U."/>
            <person name="Lanier W."/>
            <person name="Lindquist E.A."/>
            <person name="Lucas S."/>
            <person name="Mayer K.F."/>
            <person name="Moreau H."/>
            <person name="Not F."/>
            <person name="Otillar R."/>
            <person name="Panaud O."/>
            <person name="Pangilinan J."/>
            <person name="Paulsen I."/>
            <person name="Piegu B."/>
            <person name="Poliakov A."/>
            <person name="Robbens S."/>
            <person name="Schmutz J."/>
            <person name="Toulza E."/>
            <person name="Wyss T."/>
            <person name="Zelensky A."/>
            <person name="Zhou K."/>
            <person name="Armbrust E.V."/>
            <person name="Bhattacharya D."/>
            <person name="Goodenough U.W."/>
            <person name="Van de Peer Y."/>
            <person name="Grigoriev I.V."/>
        </authorList>
    </citation>
    <scope>NUCLEOTIDE SEQUENCE [LARGE SCALE GENOMIC DNA]</scope>
    <source>
        <strain evidence="4">RCC299 / NOUM17</strain>
    </source>
</reference>
<dbReference type="GO" id="GO:0000398">
    <property type="term" value="P:mRNA splicing, via spliceosome"/>
    <property type="evidence" value="ECO:0007669"/>
    <property type="project" value="InterPro"/>
</dbReference>
<evidence type="ECO:0000259" key="2">
    <source>
        <dbReference type="Pfam" id="PF17780"/>
    </source>
</evidence>
<dbReference type="GO" id="GO:0071011">
    <property type="term" value="C:precatalytic spliceosome"/>
    <property type="evidence" value="ECO:0007669"/>
    <property type="project" value="TreeGrafter"/>
</dbReference>
<dbReference type="eggNOG" id="KOG0150">
    <property type="taxonomic scope" value="Eukaryota"/>
</dbReference>
<dbReference type="AlphaFoldDB" id="C1E6J9"/>
<feature type="compositionally biased region" description="Basic and acidic residues" evidence="1">
    <location>
        <begin position="37"/>
        <end position="70"/>
    </location>
</feature>
<dbReference type="OrthoDB" id="191651at2759"/>
<dbReference type="InterPro" id="IPR041591">
    <property type="entry name" value="OCRE"/>
</dbReference>
<dbReference type="PANTHER" id="PTHR13173">
    <property type="entry name" value="WW DOMAIN BINDING PROTEIN 4"/>
    <property type="match status" value="1"/>
</dbReference>
<feature type="region of interest" description="Disordered" evidence="1">
    <location>
        <begin position="246"/>
        <end position="274"/>
    </location>
</feature>
<evidence type="ECO:0000313" key="4">
    <source>
        <dbReference type="Proteomes" id="UP000002009"/>
    </source>
</evidence>
<dbReference type="RefSeq" id="XP_002502561.1">
    <property type="nucleotide sequence ID" value="XM_002502515.1"/>
</dbReference>
<dbReference type="KEGG" id="mis:MICPUN_100589"/>
<dbReference type="GO" id="GO:0003723">
    <property type="term" value="F:RNA binding"/>
    <property type="evidence" value="ECO:0007669"/>
    <property type="project" value="TreeGrafter"/>
</dbReference>
<protein>
    <recommendedName>
        <fullName evidence="2">OCRE domain-containing protein</fullName>
    </recommendedName>
</protein>
<name>C1E6J9_MICCC</name>